<dbReference type="Proteomes" id="UP000078559">
    <property type="component" value="Chromosome 2"/>
</dbReference>
<dbReference type="Gene3D" id="1.20.1560.10">
    <property type="entry name" value="ABC transporter type 1, transmembrane domain"/>
    <property type="match status" value="1"/>
</dbReference>
<sequence length="93" mass="10237">METAKEDADGSTNLPKTGRQSAAKTEHEREASWGDYFRVFTYAKRWDYFLMVMAAVAALGSGVTMPLMNVIFGRLVGGFTTYGDPQASTMTKV</sequence>
<organism evidence="6 7">
    <name type="scientific">Cytospora mali</name>
    <name type="common">Apple Valsa canker fungus</name>
    <name type="synonym">Valsa mali</name>
    <dbReference type="NCBI Taxonomy" id="578113"/>
    <lineage>
        <taxon>Eukaryota</taxon>
        <taxon>Fungi</taxon>
        <taxon>Dikarya</taxon>
        <taxon>Ascomycota</taxon>
        <taxon>Pezizomycotina</taxon>
        <taxon>Sordariomycetes</taxon>
        <taxon>Sordariomycetidae</taxon>
        <taxon>Diaporthales</taxon>
        <taxon>Cytosporaceae</taxon>
        <taxon>Cytospora</taxon>
    </lineage>
</organism>
<keyword evidence="3 5" id="KW-0472">Membrane</keyword>
<dbReference type="AlphaFoldDB" id="A0A194VQP9"/>
<keyword evidence="2 5" id="KW-1133">Transmembrane helix</keyword>
<evidence type="ECO:0000256" key="1">
    <source>
        <dbReference type="ARBA" id="ARBA00022692"/>
    </source>
</evidence>
<protein>
    <submittedName>
        <fullName evidence="6">ABC transporter B family member 2</fullName>
    </submittedName>
</protein>
<dbReference type="SMR" id="A0A194VQP9"/>
<evidence type="ECO:0000256" key="3">
    <source>
        <dbReference type="ARBA" id="ARBA00023136"/>
    </source>
</evidence>
<accession>A0A194VQP9</accession>
<dbReference type="GO" id="GO:0005524">
    <property type="term" value="F:ATP binding"/>
    <property type="evidence" value="ECO:0007669"/>
    <property type="project" value="InterPro"/>
</dbReference>
<evidence type="ECO:0000313" key="6">
    <source>
        <dbReference type="EMBL" id="KUI66519.1"/>
    </source>
</evidence>
<keyword evidence="7" id="KW-1185">Reference proteome</keyword>
<name>A0A194VQP9_CYTMA</name>
<feature type="region of interest" description="Disordered" evidence="4">
    <location>
        <begin position="1"/>
        <end position="29"/>
    </location>
</feature>
<evidence type="ECO:0000313" key="7">
    <source>
        <dbReference type="Proteomes" id="UP000078559"/>
    </source>
</evidence>
<dbReference type="OrthoDB" id="5153907at2759"/>
<feature type="transmembrane region" description="Helical" evidence="5">
    <location>
        <begin position="48"/>
        <end position="72"/>
    </location>
</feature>
<evidence type="ECO:0000256" key="4">
    <source>
        <dbReference type="SAM" id="MobiDB-lite"/>
    </source>
</evidence>
<dbReference type="EMBL" id="CM003099">
    <property type="protein sequence ID" value="KUI66519.1"/>
    <property type="molecule type" value="Genomic_DNA"/>
</dbReference>
<evidence type="ECO:0000256" key="2">
    <source>
        <dbReference type="ARBA" id="ARBA00022989"/>
    </source>
</evidence>
<gene>
    <name evidence="6" type="ORF">VM1G_11387</name>
</gene>
<evidence type="ECO:0000256" key="5">
    <source>
        <dbReference type="SAM" id="Phobius"/>
    </source>
</evidence>
<feature type="compositionally biased region" description="Polar residues" evidence="4">
    <location>
        <begin position="10"/>
        <end position="23"/>
    </location>
</feature>
<dbReference type="InterPro" id="IPR036640">
    <property type="entry name" value="ABC1_TM_sf"/>
</dbReference>
<proteinExistence type="predicted"/>
<reference evidence="6" key="1">
    <citation type="submission" date="2014-12" db="EMBL/GenBank/DDBJ databases">
        <title>Genome Sequence of Valsa Canker Pathogens Uncovers a Specific Adaption of Colonization on Woody Bark.</title>
        <authorList>
            <person name="Yin Z."/>
            <person name="Liu H."/>
            <person name="Gao X."/>
            <person name="Li Z."/>
            <person name="Song N."/>
            <person name="Ke X."/>
            <person name="Dai Q."/>
            <person name="Wu Y."/>
            <person name="Sun Y."/>
            <person name="Xu J.-R."/>
            <person name="Kang Z.K."/>
            <person name="Wang L."/>
            <person name="Huang L."/>
        </authorList>
    </citation>
    <scope>NUCLEOTIDE SEQUENCE [LARGE SCALE GENOMIC DNA]</scope>
    <source>
        <strain evidence="6">03-8</strain>
    </source>
</reference>
<dbReference type="GO" id="GO:0016020">
    <property type="term" value="C:membrane"/>
    <property type="evidence" value="ECO:0007669"/>
    <property type="project" value="InterPro"/>
</dbReference>
<keyword evidence="1 5" id="KW-0812">Transmembrane</keyword>